<dbReference type="Proteomes" id="UP000095281">
    <property type="component" value="Unplaced"/>
</dbReference>
<organism evidence="1 2">
    <name type="scientific">Meloidogyne hapla</name>
    <name type="common">Root-knot nematode worm</name>
    <dbReference type="NCBI Taxonomy" id="6305"/>
    <lineage>
        <taxon>Eukaryota</taxon>
        <taxon>Metazoa</taxon>
        <taxon>Ecdysozoa</taxon>
        <taxon>Nematoda</taxon>
        <taxon>Chromadorea</taxon>
        <taxon>Rhabditida</taxon>
        <taxon>Tylenchina</taxon>
        <taxon>Tylenchomorpha</taxon>
        <taxon>Tylenchoidea</taxon>
        <taxon>Meloidogynidae</taxon>
        <taxon>Meloidogyninae</taxon>
        <taxon>Meloidogyne</taxon>
    </lineage>
</organism>
<keyword evidence="1" id="KW-1185">Reference proteome</keyword>
<dbReference type="WBParaSite" id="MhA1_Contig1225.frz3.gene6">
    <property type="protein sequence ID" value="MhA1_Contig1225.frz3.gene6"/>
    <property type="gene ID" value="MhA1_Contig1225.frz3.gene6"/>
</dbReference>
<sequence>MLQTSKRTQNIVEYCIPFVRRTDVFRIFEPLRASTWQSEEQTYYGTPLYFTCPCFPHGVARSNSREDNSICMNVEAKVKEQQKNVELSSKQCYGVFKDLPVAGLI</sequence>
<name>A0A1I8B2G3_MELHA</name>
<dbReference type="AlphaFoldDB" id="A0A1I8B2G3"/>
<evidence type="ECO:0000313" key="1">
    <source>
        <dbReference type="Proteomes" id="UP000095281"/>
    </source>
</evidence>
<evidence type="ECO:0000313" key="2">
    <source>
        <dbReference type="WBParaSite" id="MhA1_Contig1225.frz3.gene6"/>
    </source>
</evidence>
<proteinExistence type="predicted"/>
<protein>
    <submittedName>
        <fullName evidence="2">Ovule protein</fullName>
    </submittedName>
</protein>
<reference evidence="2" key="1">
    <citation type="submission" date="2016-11" db="UniProtKB">
        <authorList>
            <consortium name="WormBaseParasite"/>
        </authorList>
    </citation>
    <scope>IDENTIFICATION</scope>
</reference>
<accession>A0A1I8B2G3</accession>